<protein>
    <submittedName>
        <fullName evidence="3">Reverse transcriptase domain-containing protein</fullName>
    </submittedName>
</protein>
<dbReference type="STRING" id="70667.A0A183S8L5"/>
<organism evidence="3">
    <name type="scientific">Schistocephalus solidus</name>
    <name type="common">Tapeworm</name>
    <dbReference type="NCBI Taxonomy" id="70667"/>
    <lineage>
        <taxon>Eukaryota</taxon>
        <taxon>Metazoa</taxon>
        <taxon>Spiralia</taxon>
        <taxon>Lophotrochozoa</taxon>
        <taxon>Platyhelminthes</taxon>
        <taxon>Cestoda</taxon>
        <taxon>Eucestoda</taxon>
        <taxon>Diphyllobothriidea</taxon>
        <taxon>Diphyllobothriidae</taxon>
        <taxon>Schistocephalus</taxon>
    </lineage>
</organism>
<dbReference type="AlphaFoldDB" id="A0A183S8L5"/>
<accession>A0A183S8L5</accession>
<reference evidence="3" key="1">
    <citation type="submission" date="2016-06" db="UniProtKB">
        <authorList>
            <consortium name="WormBaseParasite"/>
        </authorList>
    </citation>
    <scope>IDENTIFICATION</scope>
</reference>
<dbReference type="PANTHER" id="PTHR33332">
    <property type="entry name" value="REVERSE TRANSCRIPTASE DOMAIN-CONTAINING PROTEIN"/>
    <property type="match status" value="1"/>
</dbReference>
<dbReference type="OrthoDB" id="10063766at2759"/>
<reference evidence="1 2" key="2">
    <citation type="submission" date="2018-11" db="EMBL/GenBank/DDBJ databases">
        <authorList>
            <consortium name="Pathogen Informatics"/>
        </authorList>
    </citation>
    <scope>NUCLEOTIDE SEQUENCE [LARGE SCALE GENOMIC DNA]</scope>
    <source>
        <strain evidence="1 2">NST_G2</strain>
    </source>
</reference>
<proteinExistence type="predicted"/>
<dbReference type="WBParaSite" id="SSLN_0000058801-mRNA-1">
    <property type="protein sequence ID" value="SSLN_0000058801-mRNA-1"/>
    <property type="gene ID" value="SSLN_0000058801"/>
</dbReference>
<dbReference type="EMBL" id="UYSU01000443">
    <property type="protein sequence ID" value="VDL85809.1"/>
    <property type="molecule type" value="Genomic_DNA"/>
</dbReference>
<keyword evidence="2" id="KW-1185">Reference proteome</keyword>
<sequence>MFADDIKLWRVIRTAADVKNLQENPNLLQQWSKDWLLPFNEKKCTILRVGRTSTPNLMDYYLNGIPLQEVDAQKDLGVWISSSLKPSLHCSKVAKSAMSALYLVKRAFSAFDEDCFAKVFRTFVRPQLEFAIQAWRPWNAKDLNILEKVQRRATKLVTGQGSLPYETRLANLDHFPLSYMQLRGDLIQTFRIMCGQSCCLAPGDFFQLATTTNLRGHPLKLRVTWARLDTRKFFFSMRAVDAWNALPLDVVIATSVELFKKNLDQYSSAHYNIPRSS</sequence>
<evidence type="ECO:0000313" key="3">
    <source>
        <dbReference type="WBParaSite" id="SSLN_0000058801-mRNA-1"/>
    </source>
</evidence>
<evidence type="ECO:0000313" key="2">
    <source>
        <dbReference type="Proteomes" id="UP000275846"/>
    </source>
</evidence>
<gene>
    <name evidence="1" type="ORF">SSLN_LOCUS563</name>
</gene>
<dbReference type="Proteomes" id="UP000275846">
    <property type="component" value="Unassembled WGS sequence"/>
</dbReference>
<dbReference type="PRINTS" id="PR01345">
    <property type="entry name" value="CERVTRCPTASE"/>
</dbReference>
<evidence type="ECO:0000313" key="1">
    <source>
        <dbReference type="EMBL" id="VDL85809.1"/>
    </source>
</evidence>
<name>A0A183S8L5_SCHSO</name>